<dbReference type="STRING" id="1231657.A0A1Y2AB67"/>
<feature type="region of interest" description="Disordered" evidence="1">
    <location>
        <begin position="1"/>
        <end position="27"/>
    </location>
</feature>
<evidence type="ECO:0000313" key="3">
    <source>
        <dbReference type="EMBL" id="ORY19768.1"/>
    </source>
</evidence>
<protein>
    <recommendedName>
        <fullName evidence="2">Zinc-binding loop region of homing endonuclease domain-containing protein</fullName>
    </recommendedName>
</protein>
<dbReference type="GO" id="GO:0004519">
    <property type="term" value="F:endonuclease activity"/>
    <property type="evidence" value="ECO:0007669"/>
    <property type="project" value="InterPro"/>
</dbReference>
<accession>A0A1Y2AB67</accession>
<dbReference type="Pfam" id="PF05551">
    <property type="entry name" value="zf-His_Me_endon"/>
    <property type="match status" value="1"/>
</dbReference>
<dbReference type="Proteomes" id="UP000193144">
    <property type="component" value="Unassembled WGS sequence"/>
</dbReference>
<gene>
    <name evidence="3" type="ORF">BCR34DRAFT_3195</name>
</gene>
<dbReference type="SUPFAM" id="SSF54060">
    <property type="entry name" value="His-Me finger endonucleases"/>
    <property type="match status" value="1"/>
</dbReference>
<sequence>MDPFNFRLNRKRKRSTDPEDDADKKKLRRLLPPKEILVVIDEDDDTWDVRRGDGSPANPITFARWSTGDVITISDSSEVIAISDSEDDVSDRQRNRKLPLKRRRDSSSLTNGFGRRLFQDASQVPNYDEEEDDSDNESFIIVKEDHVEHRPARQPWIYNVKKETPEPALTFSQDIQATEDVSTPSPPQRSSSTAIPLSTKRALQYVDDDALFSRDPSPPKYSWFGYPGVTSNQEDTSLPRGAGTISESTKLLRQKKRLFYYEYWEDSIPSIERSLKRFHNDVQTERQADICWLCRRPNMHPGTRAFNIEVKFTHDSQRHKIYIPLGFAAMMVEKLMTDKHREGIINEGWHCSHLCGNWTCLNPRHVVPEPGSININRNSCFPKFDEDCTHSPKCLKQLKVPVHSLREFRSFSDVRETNQVQKDSSSTDAPTGRQGSLWRAFRPWERAYASEACEEHHDLFKLGSM</sequence>
<feature type="region of interest" description="Disordered" evidence="1">
    <location>
        <begin position="83"/>
        <end position="135"/>
    </location>
</feature>
<dbReference type="OrthoDB" id="5386048at2759"/>
<feature type="domain" description="Zinc-binding loop region of homing endonuclease" evidence="2">
    <location>
        <begin position="344"/>
        <end position="399"/>
    </location>
</feature>
<feature type="compositionally biased region" description="Basic residues" evidence="1">
    <location>
        <begin position="94"/>
        <end position="104"/>
    </location>
</feature>
<proteinExistence type="predicted"/>
<dbReference type="InterPro" id="IPR008704">
    <property type="entry name" value="Endonuclease_Zinc-binding_loop"/>
</dbReference>
<dbReference type="Gene3D" id="3.90.75.10">
    <property type="entry name" value="Homing Intron 3 (I-ppo) Encoded Endonuclease, Chain A"/>
    <property type="match status" value="1"/>
</dbReference>
<keyword evidence="4" id="KW-1185">Reference proteome</keyword>
<evidence type="ECO:0000256" key="1">
    <source>
        <dbReference type="SAM" id="MobiDB-lite"/>
    </source>
</evidence>
<name>A0A1Y2AB67_9PLEO</name>
<reference evidence="3 4" key="1">
    <citation type="submission" date="2016-07" db="EMBL/GenBank/DDBJ databases">
        <title>Pervasive Adenine N6-methylation of Active Genes in Fungi.</title>
        <authorList>
            <consortium name="DOE Joint Genome Institute"/>
            <person name="Mondo S.J."/>
            <person name="Dannebaum R.O."/>
            <person name="Kuo R.C."/>
            <person name="Labutti K."/>
            <person name="Haridas S."/>
            <person name="Kuo A."/>
            <person name="Salamov A."/>
            <person name="Ahrendt S.R."/>
            <person name="Lipzen A."/>
            <person name="Sullivan W."/>
            <person name="Andreopoulos W.B."/>
            <person name="Clum A."/>
            <person name="Lindquist E."/>
            <person name="Daum C."/>
            <person name="Ramamoorthy G.K."/>
            <person name="Gryganskyi A."/>
            <person name="Culley D."/>
            <person name="Magnuson J.K."/>
            <person name="James T.Y."/>
            <person name="O'Malley M.A."/>
            <person name="Stajich J.E."/>
            <person name="Spatafora J.W."/>
            <person name="Visel A."/>
            <person name="Grigoriev I.V."/>
        </authorList>
    </citation>
    <scope>NUCLEOTIDE SEQUENCE [LARGE SCALE GENOMIC DNA]</scope>
    <source>
        <strain evidence="3 4">CBS 115471</strain>
    </source>
</reference>
<dbReference type="EMBL" id="MCFA01000001">
    <property type="protein sequence ID" value="ORY19768.1"/>
    <property type="molecule type" value="Genomic_DNA"/>
</dbReference>
<dbReference type="InterPro" id="IPR044930">
    <property type="entry name" value="Homing_endonuclease_His-Me"/>
</dbReference>
<dbReference type="InterPro" id="IPR044925">
    <property type="entry name" value="His-Me_finger_sf"/>
</dbReference>
<dbReference type="AlphaFoldDB" id="A0A1Y2AB67"/>
<comment type="caution">
    <text evidence="3">The sequence shown here is derived from an EMBL/GenBank/DDBJ whole genome shotgun (WGS) entry which is preliminary data.</text>
</comment>
<evidence type="ECO:0000313" key="4">
    <source>
        <dbReference type="Proteomes" id="UP000193144"/>
    </source>
</evidence>
<organism evidence="3 4">
    <name type="scientific">Clohesyomyces aquaticus</name>
    <dbReference type="NCBI Taxonomy" id="1231657"/>
    <lineage>
        <taxon>Eukaryota</taxon>
        <taxon>Fungi</taxon>
        <taxon>Dikarya</taxon>
        <taxon>Ascomycota</taxon>
        <taxon>Pezizomycotina</taxon>
        <taxon>Dothideomycetes</taxon>
        <taxon>Pleosporomycetidae</taxon>
        <taxon>Pleosporales</taxon>
        <taxon>Lindgomycetaceae</taxon>
        <taxon>Clohesyomyces</taxon>
    </lineage>
</organism>
<evidence type="ECO:0000259" key="2">
    <source>
        <dbReference type="Pfam" id="PF05551"/>
    </source>
</evidence>